<organism evidence="2 3">
    <name type="scientific">Baekduia soli</name>
    <dbReference type="NCBI Taxonomy" id="496014"/>
    <lineage>
        <taxon>Bacteria</taxon>
        <taxon>Bacillati</taxon>
        <taxon>Actinomycetota</taxon>
        <taxon>Thermoleophilia</taxon>
        <taxon>Solirubrobacterales</taxon>
        <taxon>Baekduiaceae</taxon>
        <taxon>Baekduia</taxon>
    </lineage>
</organism>
<protein>
    <recommendedName>
        <fullName evidence="4">DUF1146 domain-containing protein</fullName>
    </recommendedName>
</protein>
<evidence type="ECO:0000313" key="3">
    <source>
        <dbReference type="Proteomes" id="UP000321805"/>
    </source>
</evidence>
<feature type="transmembrane region" description="Helical" evidence="1">
    <location>
        <begin position="44"/>
        <end position="63"/>
    </location>
</feature>
<keyword evidence="1" id="KW-0812">Transmembrane</keyword>
<proteinExistence type="predicted"/>
<dbReference type="RefSeq" id="WP_146923080.1">
    <property type="nucleotide sequence ID" value="NZ_CP042430.1"/>
</dbReference>
<dbReference type="AlphaFoldDB" id="A0A5B8UBA8"/>
<feature type="transmembrane region" description="Helical" evidence="1">
    <location>
        <begin position="6"/>
        <end position="24"/>
    </location>
</feature>
<accession>A0A5B8UBA8</accession>
<gene>
    <name evidence="2" type="ORF">FSW04_24580</name>
</gene>
<name>A0A5B8UBA8_9ACTN</name>
<keyword evidence="1" id="KW-0472">Membrane</keyword>
<dbReference type="Proteomes" id="UP000321805">
    <property type="component" value="Chromosome"/>
</dbReference>
<evidence type="ECO:0000313" key="2">
    <source>
        <dbReference type="EMBL" id="QEC50446.1"/>
    </source>
</evidence>
<sequence length="74" mass="8054">MHLLSLIVVFVAVLALGIWIAWRWLIVGTSDNFNRFSARNPRDLVVMVAIMLATFGGALGYIGSKIVARCFGSG</sequence>
<dbReference type="KEGG" id="bsol:FSW04_24580"/>
<dbReference type="EMBL" id="CP042430">
    <property type="protein sequence ID" value="QEC50446.1"/>
    <property type="molecule type" value="Genomic_DNA"/>
</dbReference>
<reference evidence="2 3" key="1">
    <citation type="journal article" date="2018" name="J. Microbiol.">
        <title>Baekduia soli gen. nov., sp. nov., a novel bacterium isolated from the soil of Baekdu Mountain and proposal of a novel family name, Baekduiaceae fam. nov.</title>
        <authorList>
            <person name="An D.S."/>
            <person name="Siddiqi M.Z."/>
            <person name="Kim K.H."/>
            <person name="Yu H.S."/>
            <person name="Im W.T."/>
        </authorList>
    </citation>
    <scope>NUCLEOTIDE SEQUENCE [LARGE SCALE GENOMIC DNA]</scope>
    <source>
        <strain evidence="2 3">BR7-21</strain>
    </source>
</reference>
<evidence type="ECO:0008006" key="4">
    <source>
        <dbReference type="Google" id="ProtNLM"/>
    </source>
</evidence>
<evidence type="ECO:0000256" key="1">
    <source>
        <dbReference type="SAM" id="Phobius"/>
    </source>
</evidence>
<keyword evidence="3" id="KW-1185">Reference proteome</keyword>
<keyword evidence="1" id="KW-1133">Transmembrane helix</keyword>